<dbReference type="EMBL" id="CP096040">
    <property type="protein sequence ID" value="USQ96131.1"/>
    <property type="molecule type" value="Genomic_DNA"/>
</dbReference>
<evidence type="ECO:0000313" key="1">
    <source>
        <dbReference type="EMBL" id="USQ96131.1"/>
    </source>
</evidence>
<proteinExistence type="predicted"/>
<keyword evidence="2" id="KW-1185">Reference proteome</keyword>
<dbReference type="Proteomes" id="UP001057520">
    <property type="component" value="Chromosome"/>
</dbReference>
<gene>
    <name evidence="1" type="ORF">MZV50_00540</name>
</gene>
<protein>
    <submittedName>
        <fullName evidence="1">Uncharacterized protein</fullName>
    </submittedName>
</protein>
<accession>A0ABY4ZU63</accession>
<reference evidence="1 2" key="1">
    <citation type="submission" date="2022-04" db="EMBL/GenBank/DDBJ databases">
        <title>Genome sequence of soybean root-associated Caulobacter segnis RL271.</title>
        <authorList>
            <person name="Longley R."/>
            <person name="Bonito G."/>
            <person name="Trigodet F."/>
            <person name="Crosson S."/>
            <person name="Fiebig A."/>
        </authorList>
    </citation>
    <scope>NUCLEOTIDE SEQUENCE [LARGE SCALE GENOMIC DNA]</scope>
    <source>
        <strain evidence="1 2">RL271</strain>
    </source>
</reference>
<sequence>MSSIPINAPQDARFLAQERIVDALLRALSIEQPRLLEAIREILVDTEFSHAGKPGVDSTTHQQIKRRLDDAATFARAHGSAQA</sequence>
<organism evidence="1 2">
    <name type="scientific">Caulobacter segnis</name>
    <dbReference type="NCBI Taxonomy" id="88688"/>
    <lineage>
        <taxon>Bacteria</taxon>
        <taxon>Pseudomonadati</taxon>
        <taxon>Pseudomonadota</taxon>
        <taxon>Alphaproteobacteria</taxon>
        <taxon>Caulobacterales</taxon>
        <taxon>Caulobacteraceae</taxon>
        <taxon>Caulobacter</taxon>
    </lineage>
</organism>
<name>A0ABY4ZU63_9CAUL</name>
<evidence type="ECO:0000313" key="2">
    <source>
        <dbReference type="Proteomes" id="UP001057520"/>
    </source>
</evidence>